<dbReference type="Gene3D" id="3.30.559.10">
    <property type="entry name" value="Chloramphenicol acetyltransferase-like domain"/>
    <property type="match status" value="1"/>
</dbReference>
<gene>
    <name evidence="1" type="ORF">L3049_17120</name>
</gene>
<evidence type="ECO:0000313" key="2">
    <source>
        <dbReference type="Proteomes" id="UP001528920"/>
    </source>
</evidence>
<dbReference type="PANTHER" id="PTHR38474">
    <property type="entry name" value="SLR0299 PROTEIN"/>
    <property type="match status" value="1"/>
</dbReference>
<dbReference type="PANTHER" id="PTHR38474:SF1">
    <property type="entry name" value="SLR0299 PROTEIN"/>
    <property type="match status" value="1"/>
</dbReference>
<keyword evidence="2" id="KW-1185">Reference proteome</keyword>
<organism evidence="1 2">
    <name type="scientific">Paralabilibaculum antarcticum</name>
    <dbReference type="NCBI Taxonomy" id="2912572"/>
    <lineage>
        <taxon>Bacteria</taxon>
        <taxon>Pseudomonadati</taxon>
        <taxon>Bacteroidota</taxon>
        <taxon>Bacteroidia</taxon>
        <taxon>Marinilabiliales</taxon>
        <taxon>Marinifilaceae</taxon>
        <taxon>Paralabilibaculum</taxon>
    </lineage>
</organism>
<reference evidence="1 2" key="1">
    <citation type="submission" date="2022-01" db="EMBL/GenBank/DDBJ databases">
        <title>Labilibaculum sp. nov, a marine bacterium isolated from Antarctica.</title>
        <authorList>
            <person name="Dai W."/>
        </authorList>
    </citation>
    <scope>NUCLEOTIDE SEQUENCE [LARGE SCALE GENOMIC DNA]</scope>
    <source>
        <strain evidence="1 2">DW002</strain>
    </source>
</reference>
<dbReference type="EMBL" id="JAKJSC010000005">
    <property type="protein sequence ID" value="MDE5419717.1"/>
    <property type="molecule type" value="Genomic_DNA"/>
</dbReference>
<proteinExistence type="predicted"/>
<evidence type="ECO:0000313" key="1">
    <source>
        <dbReference type="EMBL" id="MDE5419717.1"/>
    </source>
</evidence>
<dbReference type="SMART" id="SM01059">
    <property type="entry name" value="CAT"/>
    <property type="match status" value="1"/>
</dbReference>
<name>A0ABT5VWP0_9BACT</name>
<dbReference type="Pfam" id="PF00302">
    <property type="entry name" value="CAT"/>
    <property type="match status" value="1"/>
</dbReference>
<sequence length="206" mass="24364">MKEININEWARKEQYHFFKDFMDPIMGATSNIECTQLFLSSKEKNESFFIHYMHKALMAINKISEFKLRIVNDKVVQYPVINGTTTVFKENKTFAFCYFQYHENFKDFYQETEKALLIAKNSKQLEDKPIMDLIHVSVIPWRSFTCIKHPRTEGNTDSIPKIVFGKVFKNANNYYMPVSVEAHHALVDGYHVCDFFNQFEKLMTKP</sequence>
<accession>A0ABT5VWP0</accession>
<dbReference type="InterPro" id="IPR001707">
    <property type="entry name" value="Cmp_AcTrfase"/>
</dbReference>
<comment type="caution">
    <text evidence="1">The sequence shown here is derived from an EMBL/GenBank/DDBJ whole genome shotgun (WGS) entry which is preliminary data.</text>
</comment>
<dbReference type="InterPro" id="IPR023213">
    <property type="entry name" value="CAT-like_dom_sf"/>
</dbReference>
<protein>
    <submittedName>
        <fullName evidence="1">CatA-like O-acetyltransferase</fullName>
    </submittedName>
</protein>
<dbReference type="Proteomes" id="UP001528920">
    <property type="component" value="Unassembled WGS sequence"/>
</dbReference>
<dbReference type="SUPFAM" id="SSF52777">
    <property type="entry name" value="CoA-dependent acyltransferases"/>
    <property type="match status" value="1"/>
</dbReference>
<dbReference type="RefSeq" id="WP_275111046.1">
    <property type="nucleotide sequence ID" value="NZ_JAKJSC010000005.1"/>
</dbReference>